<evidence type="ECO:0000313" key="2">
    <source>
        <dbReference type="EMBL" id="NOK12584.1"/>
    </source>
</evidence>
<protein>
    <submittedName>
        <fullName evidence="2">Uncharacterized protein</fullName>
    </submittedName>
</protein>
<evidence type="ECO:0000256" key="1">
    <source>
        <dbReference type="SAM" id="Phobius"/>
    </source>
</evidence>
<feature type="transmembrane region" description="Helical" evidence="1">
    <location>
        <begin position="60"/>
        <end position="85"/>
    </location>
</feature>
<feature type="transmembrane region" description="Helical" evidence="1">
    <location>
        <begin position="20"/>
        <end position="40"/>
    </location>
</feature>
<reference evidence="2 3" key="1">
    <citation type="submission" date="2020-05" db="EMBL/GenBank/DDBJ databases">
        <authorList>
            <person name="Whitworth D."/>
        </authorList>
    </citation>
    <scope>NUCLEOTIDE SEQUENCE [LARGE SCALE GENOMIC DNA]</scope>
    <source>
        <strain evidence="2 3">CA046A</strain>
    </source>
</reference>
<dbReference type="EMBL" id="JABFJW010000243">
    <property type="protein sequence ID" value="NOK12584.1"/>
    <property type="molecule type" value="Genomic_DNA"/>
</dbReference>
<feature type="transmembrane region" description="Helical" evidence="1">
    <location>
        <begin position="120"/>
        <end position="141"/>
    </location>
</feature>
<comment type="caution">
    <text evidence="2">The sequence shown here is derived from an EMBL/GenBank/DDBJ whole genome shotgun (WGS) entry which is preliminary data.</text>
</comment>
<evidence type="ECO:0000313" key="3">
    <source>
        <dbReference type="Proteomes" id="UP000528460"/>
    </source>
</evidence>
<keyword evidence="1" id="KW-0472">Membrane</keyword>
<dbReference type="Proteomes" id="UP000528460">
    <property type="component" value="Unassembled WGS sequence"/>
</dbReference>
<keyword evidence="1" id="KW-0812">Transmembrane</keyword>
<organism evidence="2 3">
    <name type="scientific">Corallococcus exercitus</name>
    <dbReference type="NCBI Taxonomy" id="2316736"/>
    <lineage>
        <taxon>Bacteria</taxon>
        <taxon>Pseudomonadati</taxon>
        <taxon>Myxococcota</taxon>
        <taxon>Myxococcia</taxon>
        <taxon>Myxococcales</taxon>
        <taxon>Cystobacterineae</taxon>
        <taxon>Myxococcaceae</taxon>
        <taxon>Corallococcus</taxon>
    </lineage>
</organism>
<keyword evidence="1" id="KW-1133">Transmembrane helix</keyword>
<feature type="transmembrane region" description="Helical" evidence="1">
    <location>
        <begin position="92"/>
        <end position="114"/>
    </location>
</feature>
<proteinExistence type="predicted"/>
<name>A0A7Y4JWV9_9BACT</name>
<sequence length="153" mass="16311">MSGRRDSVPGMSPSLLHRVVRGFAVYDLCVTLPFATPWTAGAMLGVMQWAHEGLALRGEAMPVFMPVHLFFVALFGVLAVIWALVRILQPTALHGAIDTVGRGLVAAWMVLALTQGATRVLGAFLVMEAAGMFVQGALLLGARRRVVAPTMGN</sequence>
<accession>A0A7Y4JWV9</accession>
<dbReference type="AlphaFoldDB" id="A0A7Y4JWV9"/>
<gene>
    <name evidence="2" type="ORF">HNS30_26415</name>
</gene>